<feature type="compositionally biased region" description="Basic and acidic residues" evidence="1">
    <location>
        <begin position="20"/>
        <end position="33"/>
    </location>
</feature>
<organism evidence="2 3">
    <name type="scientific">Phaeosphaeria nodorum (strain SN15 / ATCC MYA-4574 / FGSC 10173)</name>
    <name type="common">Glume blotch fungus</name>
    <name type="synonym">Parastagonospora nodorum</name>
    <dbReference type="NCBI Taxonomy" id="321614"/>
    <lineage>
        <taxon>Eukaryota</taxon>
        <taxon>Fungi</taxon>
        <taxon>Dikarya</taxon>
        <taxon>Ascomycota</taxon>
        <taxon>Pezizomycotina</taxon>
        <taxon>Dothideomycetes</taxon>
        <taxon>Pleosporomycetidae</taxon>
        <taxon>Pleosporales</taxon>
        <taxon>Pleosporineae</taxon>
        <taxon>Phaeosphaeriaceae</taxon>
        <taxon>Parastagonospora</taxon>
    </lineage>
</organism>
<feature type="region of interest" description="Disordered" evidence="1">
    <location>
        <begin position="1"/>
        <end position="117"/>
    </location>
</feature>
<evidence type="ECO:0000313" key="2">
    <source>
        <dbReference type="EMBL" id="QRD02782.1"/>
    </source>
</evidence>
<proteinExistence type="predicted"/>
<dbReference type="KEGG" id="pno:SNOG_11510"/>
<evidence type="ECO:0000313" key="3">
    <source>
        <dbReference type="Proteomes" id="UP000663193"/>
    </source>
</evidence>
<feature type="compositionally biased region" description="Basic and acidic residues" evidence="1">
    <location>
        <begin position="49"/>
        <end position="94"/>
    </location>
</feature>
<protein>
    <submittedName>
        <fullName evidence="2">Uncharacterized protein</fullName>
    </submittedName>
</protein>
<dbReference type="AlphaFoldDB" id="A0A7U2I7E1"/>
<dbReference type="EMBL" id="CP069036">
    <property type="protein sequence ID" value="QRD02782.1"/>
    <property type="molecule type" value="Genomic_DNA"/>
</dbReference>
<accession>A0A7U2I7E1</accession>
<name>A0A7U2I7E1_PHANO</name>
<reference evidence="3" key="1">
    <citation type="journal article" date="2021" name="BMC Genomics">
        <title>Chromosome-level genome assembly and manually-curated proteome of model necrotroph Parastagonospora nodorum Sn15 reveals a genome-wide trove of candidate effector homologs, and redundancy of virulence-related functions within an accessory chromosome.</title>
        <authorList>
            <person name="Bertazzoni S."/>
            <person name="Jones D.A.B."/>
            <person name="Phan H.T."/>
            <person name="Tan K.-C."/>
            <person name="Hane J.K."/>
        </authorList>
    </citation>
    <scope>NUCLEOTIDE SEQUENCE [LARGE SCALE GENOMIC DNA]</scope>
    <source>
        <strain evidence="3">SN15 / ATCC MYA-4574 / FGSC 10173)</strain>
    </source>
</reference>
<keyword evidence="3" id="KW-1185">Reference proteome</keyword>
<dbReference type="VEuPathDB" id="FungiDB:JI435_115100"/>
<sequence length="117" mass="12707">MSNQPHNPRPVAFVSPISDTDVKDEKNKKDHNPIHQAAHYLKNAVTLESKSDEKRRESAIADPAHVNDHGGKAAEAEFWDKHGKGGMGREHVSATDESVGHITNKKEVGGPVTGTLL</sequence>
<dbReference type="Proteomes" id="UP000663193">
    <property type="component" value="Chromosome 14"/>
</dbReference>
<dbReference type="RefSeq" id="XP_001801750.1">
    <property type="nucleotide sequence ID" value="XM_001801698.1"/>
</dbReference>
<dbReference type="OrthoDB" id="3774142at2759"/>
<evidence type="ECO:0000256" key="1">
    <source>
        <dbReference type="SAM" id="MobiDB-lite"/>
    </source>
</evidence>
<gene>
    <name evidence="2" type="ORF">JI435_115100</name>
</gene>